<comment type="cofactor">
    <cofactor evidence="1">
        <name>Mg(2+)</name>
        <dbReference type="ChEBI" id="CHEBI:18420"/>
    </cofactor>
</comment>
<dbReference type="InterPro" id="IPR029787">
    <property type="entry name" value="Nucleotide_cyclase"/>
</dbReference>
<name>A0A1E2UPK9_9GAMM</name>
<evidence type="ECO:0000259" key="8">
    <source>
        <dbReference type="PROSITE" id="PS50883"/>
    </source>
</evidence>
<feature type="domain" description="GGDEF" evidence="9">
    <location>
        <begin position="542"/>
        <end position="675"/>
    </location>
</feature>
<dbReference type="PANTHER" id="PTHR44757:SF2">
    <property type="entry name" value="BIOFILM ARCHITECTURE MAINTENANCE PROTEIN MBAA"/>
    <property type="match status" value="1"/>
</dbReference>
<dbReference type="InterPro" id="IPR043128">
    <property type="entry name" value="Rev_trsase/Diguanyl_cyclase"/>
</dbReference>
<dbReference type="SMART" id="SM00086">
    <property type="entry name" value="PAC"/>
    <property type="match status" value="2"/>
</dbReference>
<dbReference type="Pfam" id="PF00989">
    <property type="entry name" value="PAS"/>
    <property type="match status" value="1"/>
</dbReference>
<comment type="catalytic activity">
    <reaction evidence="4">
        <text>3',3'-c-di-GMP + H2O = 5'-phosphoguanylyl(3'-&gt;5')guanosine + H(+)</text>
        <dbReference type="Rhea" id="RHEA:24902"/>
        <dbReference type="ChEBI" id="CHEBI:15377"/>
        <dbReference type="ChEBI" id="CHEBI:15378"/>
        <dbReference type="ChEBI" id="CHEBI:58754"/>
        <dbReference type="ChEBI" id="CHEBI:58805"/>
        <dbReference type="EC" id="3.1.4.52"/>
    </reaction>
    <physiologicalReaction direction="left-to-right" evidence="4">
        <dbReference type="Rhea" id="RHEA:24903"/>
    </physiologicalReaction>
</comment>
<dbReference type="RefSeq" id="WP_069004431.1">
    <property type="nucleotide sequence ID" value="NZ_LVJW01000003.1"/>
</dbReference>
<dbReference type="PROSITE" id="PS50887">
    <property type="entry name" value="GGDEF"/>
    <property type="match status" value="1"/>
</dbReference>
<evidence type="ECO:0000259" key="9">
    <source>
        <dbReference type="PROSITE" id="PS50887"/>
    </source>
</evidence>
<feature type="domain" description="PAS" evidence="6">
    <location>
        <begin position="258"/>
        <end position="310"/>
    </location>
</feature>
<dbReference type="Pfam" id="PF13426">
    <property type="entry name" value="PAS_9"/>
    <property type="match status" value="1"/>
</dbReference>
<dbReference type="EC" id="3.1.4.52" evidence="2"/>
<organism evidence="10 11">
    <name type="scientific">Candidatus Thiodiazotropha endoloripes</name>
    <dbReference type="NCBI Taxonomy" id="1818881"/>
    <lineage>
        <taxon>Bacteria</taxon>
        <taxon>Pseudomonadati</taxon>
        <taxon>Pseudomonadota</taxon>
        <taxon>Gammaproteobacteria</taxon>
        <taxon>Chromatiales</taxon>
        <taxon>Sedimenticolaceae</taxon>
        <taxon>Candidatus Thiodiazotropha</taxon>
    </lineage>
</organism>
<dbReference type="InterPro" id="IPR000160">
    <property type="entry name" value="GGDEF_dom"/>
</dbReference>
<dbReference type="AlphaFoldDB" id="A0A1E2UPK9"/>
<evidence type="ECO:0000256" key="3">
    <source>
        <dbReference type="ARBA" id="ARBA00022636"/>
    </source>
</evidence>
<dbReference type="NCBIfam" id="TIGR00229">
    <property type="entry name" value="sensory_box"/>
    <property type="match status" value="2"/>
</dbReference>
<comment type="caution">
    <text evidence="10">The sequence shown here is derived from an EMBL/GenBank/DDBJ whole genome shotgun (WGS) entry which is preliminary data.</text>
</comment>
<dbReference type="InterPro" id="IPR013767">
    <property type="entry name" value="PAS_fold"/>
</dbReference>
<evidence type="ECO:0000256" key="4">
    <source>
        <dbReference type="ARBA" id="ARBA00051114"/>
    </source>
</evidence>
<feature type="domain" description="EAL" evidence="8">
    <location>
        <begin position="684"/>
        <end position="938"/>
    </location>
</feature>
<dbReference type="SUPFAM" id="SSF55785">
    <property type="entry name" value="PYP-like sensor domain (PAS domain)"/>
    <property type="match status" value="2"/>
</dbReference>
<keyword evidence="11" id="KW-1185">Reference proteome</keyword>
<evidence type="ECO:0000256" key="2">
    <source>
        <dbReference type="ARBA" id="ARBA00012282"/>
    </source>
</evidence>
<dbReference type="Pfam" id="PF00990">
    <property type="entry name" value="GGDEF"/>
    <property type="match status" value="1"/>
</dbReference>
<dbReference type="SMART" id="SM00267">
    <property type="entry name" value="GGDEF"/>
    <property type="match status" value="1"/>
</dbReference>
<dbReference type="InterPro" id="IPR035965">
    <property type="entry name" value="PAS-like_dom_sf"/>
</dbReference>
<gene>
    <name evidence="10" type="ORF">A3196_07980</name>
</gene>
<dbReference type="Proteomes" id="UP000094849">
    <property type="component" value="Unassembled WGS sequence"/>
</dbReference>
<feature type="transmembrane region" description="Helical" evidence="5">
    <location>
        <begin position="12"/>
        <end position="30"/>
    </location>
</feature>
<dbReference type="Gene3D" id="3.30.70.270">
    <property type="match status" value="1"/>
</dbReference>
<dbReference type="SUPFAM" id="SSF55073">
    <property type="entry name" value="Nucleotide cyclase"/>
    <property type="match status" value="1"/>
</dbReference>
<dbReference type="GO" id="GO:0071111">
    <property type="term" value="F:cyclic-guanylate-specific phosphodiesterase activity"/>
    <property type="evidence" value="ECO:0007669"/>
    <property type="project" value="UniProtKB-EC"/>
</dbReference>
<dbReference type="PANTHER" id="PTHR44757">
    <property type="entry name" value="DIGUANYLATE CYCLASE DGCP"/>
    <property type="match status" value="1"/>
</dbReference>
<dbReference type="GO" id="GO:0071732">
    <property type="term" value="P:cellular response to nitric oxide"/>
    <property type="evidence" value="ECO:0007669"/>
    <property type="project" value="UniProtKB-ARBA"/>
</dbReference>
<dbReference type="InterPro" id="IPR001610">
    <property type="entry name" value="PAC"/>
</dbReference>
<keyword evidence="3" id="KW-0973">c-di-GMP</keyword>
<dbReference type="PROSITE" id="PS50883">
    <property type="entry name" value="EAL"/>
    <property type="match status" value="1"/>
</dbReference>
<dbReference type="CDD" id="cd01948">
    <property type="entry name" value="EAL"/>
    <property type="match status" value="1"/>
</dbReference>
<dbReference type="PROSITE" id="PS50113">
    <property type="entry name" value="PAC"/>
    <property type="match status" value="2"/>
</dbReference>
<dbReference type="FunFam" id="3.20.20.450:FF:000001">
    <property type="entry name" value="Cyclic di-GMP phosphodiesterase yahA"/>
    <property type="match status" value="1"/>
</dbReference>
<dbReference type="EMBL" id="LVJZ01000003">
    <property type="protein sequence ID" value="ODB96700.1"/>
    <property type="molecule type" value="Genomic_DNA"/>
</dbReference>
<dbReference type="PROSITE" id="PS50112">
    <property type="entry name" value="PAS"/>
    <property type="match status" value="2"/>
</dbReference>
<proteinExistence type="predicted"/>
<feature type="domain" description="PAS" evidence="6">
    <location>
        <begin position="382"/>
        <end position="431"/>
    </location>
</feature>
<sequence length="943" mass="106408">MSQLTEHPIQRQIIGLALSILAIVVVLVAIHSGFRSKANQIGSQLDNQKARQEIGLSIYQRLFSAKASVFKLSTLDNRLELEIVKKRFDDNLLIIKEGLAILHNGGVFKDQIATNIPGQNSMNLVANYYLPESEGYVLEVLELGPAIHNLDEQAQLLYQLIKSRIELFPNEPADLQVRIHNLIKTINTVLQRTQENAARVLYDSQEKTSQLSIEYKESENLYDSFRLPVVVIALGLSAYLLLVTLTRVGKVIENRKQAEDQLQLLLDTTVEGIFGVDEQGTTTFVNPSASRMLGYSPEELINRSNHQLIHHTRSDGSHYPASECCMLEVLEGGTVHTVDNELFWRKDGTSFPVEYSSNPIYRKGKIVGAVVNFRDISERKQAEKRIRTLLQAIEQSPVSVVMTDTNGDIEYVNRAFEITSGYKANEVLGKNPRILKSDNTPEEHFKELWQAILSGQSWRGELQNRKKNGDLFWERAYIAPVVDETGSTTHYLAVKEDISLQKQQEKKILHQANYDSLTNLPNRFLTLDRLSQIIKEAQRNQHMAAVLFLDLDDFKKVNDSMSHEAGDKLLIQAAKRLKESVRIDDTVSRLGGDEFIILLGSLHTEKEVLPIAEKILNCFKPPFVLDGRELILTASIGISIYPSDGDNPAELLRNADTAMYQSKEQGRNTFNFFTHEMNKGISRRLQVEEQLHGALERNEFQLYYQPILDIAKREIIGTESLLRWHNPILGEVRPDEFIPITEQTGQIIPLGQFVIEQALCTTAQWQNQFSKPFRVAINISPRQFRDPNLIKQIKAALAQCSIPSSSVVLEITEGVLLSGHTYIDDALSELNNLGVTITMDDFGTGYSSLSYLRRYPFGNLKIDRSFINDITIDPADRELVNATIAMAHGLGITVVAEGVETEEQLNYLKQQGCEMAQGYLFSKPIPAVEMKHLLQNKQKLTTA</sequence>
<dbReference type="STRING" id="1818881.A3196_07980"/>
<dbReference type="NCBIfam" id="TIGR00254">
    <property type="entry name" value="GGDEF"/>
    <property type="match status" value="1"/>
</dbReference>
<dbReference type="SMART" id="SM00052">
    <property type="entry name" value="EAL"/>
    <property type="match status" value="1"/>
</dbReference>
<dbReference type="InterPro" id="IPR035919">
    <property type="entry name" value="EAL_sf"/>
</dbReference>
<dbReference type="CDD" id="cd01949">
    <property type="entry name" value="GGDEF"/>
    <property type="match status" value="1"/>
</dbReference>
<dbReference type="InterPro" id="IPR000700">
    <property type="entry name" value="PAS-assoc_C"/>
</dbReference>
<evidence type="ECO:0000256" key="1">
    <source>
        <dbReference type="ARBA" id="ARBA00001946"/>
    </source>
</evidence>
<dbReference type="SUPFAM" id="SSF141868">
    <property type="entry name" value="EAL domain-like"/>
    <property type="match status" value="1"/>
</dbReference>
<evidence type="ECO:0000259" key="7">
    <source>
        <dbReference type="PROSITE" id="PS50113"/>
    </source>
</evidence>
<dbReference type="FunFam" id="3.30.70.270:FF:000001">
    <property type="entry name" value="Diguanylate cyclase domain protein"/>
    <property type="match status" value="1"/>
</dbReference>
<keyword evidence="5" id="KW-0812">Transmembrane</keyword>
<dbReference type="InterPro" id="IPR052155">
    <property type="entry name" value="Biofilm_reg_signaling"/>
</dbReference>
<dbReference type="Gene3D" id="3.20.20.450">
    <property type="entry name" value="EAL domain"/>
    <property type="match status" value="1"/>
</dbReference>
<dbReference type="Pfam" id="PF00563">
    <property type="entry name" value="EAL"/>
    <property type="match status" value="1"/>
</dbReference>
<evidence type="ECO:0000259" key="6">
    <source>
        <dbReference type="PROSITE" id="PS50112"/>
    </source>
</evidence>
<keyword evidence="5" id="KW-1133">Transmembrane helix</keyword>
<evidence type="ECO:0000313" key="10">
    <source>
        <dbReference type="EMBL" id="ODB96700.1"/>
    </source>
</evidence>
<dbReference type="InterPro" id="IPR000014">
    <property type="entry name" value="PAS"/>
</dbReference>
<feature type="domain" description="PAC" evidence="7">
    <location>
        <begin position="458"/>
        <end position="510"/>
    </location>
</feature>
<evidence type="ECO:0000313" key="11">
    <source>
        <dbReference type="Proteomes" id="UP000094849"/>
    </source>
</evidence>
<reference evidence="10 11" key="1">
    <citation type="submission" date="2016-03" db="EMBL/GenBank/DDBJ databases">
        <title>Chemosynthetic sulphur-oxidizing symbionts of marine invertebrate animals are capable of nitrogen fixation.</title>
        <authorList>
            <person name="Petersen J.M."/>
            <person name="Kemper A."/>
            <person name="Gruber-Vodicka H."/>
            <person name="Cardini U."/>
            <person name="Geest Mvander."/>
            <person name="Kleiner M."/>
            <person name="Bulgheresi S."/>
            <person name="Fussmann M."/>
            <person name="Herbold C."/>
            <person name="Seah B.K.B."/>
            <person name="Antony C.Paul."/>
            <person name="Liu D."/>
            <person name="Belitz A."/>
            <person name="Weber M."/>
        </authorList>
    </citation>
    <scope>NUCLEOTIDE SEQUENCE [LARGE SCALE GENOMIC DNA]</scope>
    <source>
        <strain evidence="10">G_D</strain>
    </source>
</reference>
<evidence type="ECO:0000256" key="5">
    <source>
        <dbReference type="SAM" id="Phobius"/>
    </source>
</evidence>
<dbReference type="OrthoDB" id="9799509at2"/>
<accession>A0A1E2UPK9</accession>
<protein>
    <recommendedName>
        <fullName evidence="2">cyclic-guanylate-specific phosphodiesterase</fullName>
        <ecNumber evidence="2">3.1.4.52</ecNumber>
    </recommendedName>
</protein>
<dbReference type="Gene3D" id="3.30.450.20">
    <property type="entry name" value="PAS domain"/>
    <property type="match status" value="2"/>
</dbReference>
<feature type="domain" description="PAC" evidence="7">
    <location>
        <begin position="336"/>
        <end position="388"/>
    </location>
</feature>
<keyword evidence="5" id="KW-0472">Membrane</keyword>
<dbReference type="SMART" id="SM00091">
    <property type="entry name" value="PAS"/>
    <property type="match status" value="2"/>
</dbReference>
<dbReference type="CDD" id="cd00130">
    <property type="entry name" value="PAS"/>
    <property type="match status" value="2"/>
</dbReference>
<dbReference type="InterPro" id="IPR001633">
    <property type="entry name" value="EAL_dom"/>
</dbReference>